<dbReference type="Gene3D" id="4.10.280.10">
    <property type="entry name" value="Helix-loop-helix DNA-binding domain"/>
    <property type="match status" value="1"/>
</dbReference>
<dbReference type="Pfam" id="PF00010">
    <property type="entry name" value="HLH"/>
    <property type="match status" value="1"/>
</dbReference>
<dbReference type="GO" id="GO:0000977">
    <property type="term" value="F:RNA polymerase II transcription regulatory region sequence-specific DNA binding"/>
    <property type="evidence" value="ECO:0007669"/>
    <property type="project" value="TreeGrafter"/>
</dbReference>
<proteinExistence type="predicted"/>
<evidence type="ECO:0000313" key="5">
    <source>
        <dbReference type="Proteomes" id="UP000694385"/>
    </source>
</evidence>
<name>A0A8C5LGT9_JACJA</name>
<reference evidence="4" key="1">
    <citation type="submission" date="2025-08" db="UniProtKB">
        <authorList>
            <consortium name="Ensembl"/>
        </authorList>
    </citation>
    <scope>IDENTIFICATION</scope>
</reference>
<dbReference type="AlphaFoldDB" id="A0A8C5LGT9"/>
<dbReference type="SMART" id="SM00353">
    <property type="entry name" value="HLH"/>
    <property type="match status" value="1"/>
</dbReference>
<dbReference type="PANTHER" id="PTHR23349:SF108">
    <property type="entry name" value="BHLH DOMAIN-CONTAINING PROTEIN"/>
    <property type="match status" value="1"/>
</dbReference>
<dbReference type="GO" id="GO:0032502">
    <property type="term" value="P:developmental process"/>
    <property type="evidence" value="ECO:0007669"/>
    <property type="project" value="TreeGrafter"/>
</dbReference>
<dbReference type="InterPro" id="IPR050283">
    <property type="entry name" value="E-box_TF_Regulators"/>
</dbReference>
<feature type="region of interest" description="Disordered" evidence="2">
    <location>
        <begin position="102"/>
        <end position="128"/>
    </location>
</feature>
<dbReference type="InterPro" id="IPR036638">
    <property type="entry name" value="HLH_DNA-bd_sf"/>
</dbReference>
<feature type="region of interest" description="Disordered" evidence="2">
    <location>
        <begin position="1"/>
        <end position="30"/>
    </location>
</feature>
<dbReference type="GeneTree" id="ENSGT00940000162902"/>
<dbReference type="PROSITE" id="PS50888">
    <property type="entry name" value="BHLH"/>
    <property type="match status" value="1"/>
</dbReference>
<dbReference type="PANTHER" id="PTHR23349">
    <property type="entry name" value="BASIC HELIX-LOOP-HELIX TRANSCRIPTION FACTOR, TWIST"/>
    <property type="match status" value="1"/>
</dbReference>
<feature type="compositionally biased region" description="Low complexity" evidence="2">
    <location>
        <begin position="113"/>
        <end position="122"/>
    </location>
</feature>
<evidence type="ECO:0000256" key="1">
    <source>
        <dbReference type="ARBA" id="ARBA00023125"/>
    </source>
</evidence>
<dbReference type="InterPro" id="IPR011598">
    <property type="entry name" value="bHLH_dom"/>
</dbReference>
<keyword evidence="1" id="KW-0238">DNA-binding</keyword>
<keyword evidence="5" id="KW-1185">Reference proteome</keyword>
<evidence type="ECO:0000256" key="2">
    <source>
        <dbReference type="SAM" id="MobiDB-lite"/>
    </source>
</evidence>
<dbReference type="Proteomes" id="UP000694385">
    <property type="component" value="Unassembled WGS sequence"/>
</dbReference>
<feature type="compositionally biased region" description="Basic and acidic residues" evidence="2">
    <location>
        <begin position="102"/>
        <end position="112"/>
    </location>
</feature>
<accession>A0A8C5LGT9</accession>
<evidence type="ECO:0000313" key="4">
    <source>
        <dbReference type="Ensembl" id="ENSJJAP00000024480.1"/>
    </source>
</evidence>
<dbReference type="GO" id="GO:0000981">
    <property type="term" value="F:DNA-binding transcription factor activity, RNA polymerase II-specific"/>
    <property type="evidence" value="ECO:0007669"/>
    <property type="project" value="TreeGrafter"/>
</dbReference>
<reference evidence="4" key="2">
    <citation type="submission" date="2025-09" db="UniProtKB">
        <authorList>
            <consortium name="Ensembl"/>
        </authorList>
    </citation>
    <scope>IDENTIFICATION</scope>
</reference>
<dbReference type="Ensembl" id="ENSJJAT00000031062.1">
    <property type="protein sequence ID" value="ENSJJAP00000024480.1"/>
    <property type="gene ID" value="ENSJJAG00000023926.1"/>
</dbReference>
<dbReference type="OMA" id="ACWEREP"/>
<protein>
    <submittedName>
        <fullName evidence="4">Achaete-scute family bHLH transcription factor 4</fullName>
    </submittedName>
</protein>
<organism evidence="4 5">
    <name type="scientific">Jaculus jaculus</name>
    <name type="common">Lesser Egyptian jerboa</name>
    <dbReference type="NCBI Taxonomy" id="51337"/>
    <lineage>
        <taxon>Eukaryota</taxon>
        <taxon>Metazoa</taxon>
        <taxon>Chordata</taxon>
        <taxon>Craniata</taxon>
        <taxon>Vertebrata</taxon>
        <taxon>Euteleostomi</taxon>
        <taxon>Mammalia</taxon>
        <taxon>Eutheria</taxon>
        <taxon>Euarchontoglires</taxon>
        <taxon>Glires</taxon>
        <taxon>Rodentia</taxon>
        <taxon>Myomorpha</taxon>
        <taxon>Dipodoidea</taxon>
        <taxon>Dipodidae</taxon>
        <taxon>Dipodinae</taxon>
        <taxon>Jaculus</taxon>
    </lineage>
</organism>
<dbReference type="GO" id="GO:0046983">
    <property type="term" value="F:protein dimerization activity"/>
    <property type="evidence" value="ECO:0007669"/>
    <property type="project" value="InterPro"/>
</dbReference>
<dbReference type="CDD" id="cd19724">
    <property type="entry name" value="bHLH_TS_ASCL3_like"/>
    <property type="match status" value="1"/>
</dbReference>
<gene>
    <name evidence="4" type="primary">Ascl4</name>
</gene>
<evidence type="ECO:0000259" key="3">
    <source>
        <dbReference type="PROSITE" id="PS50888"/>
    </source>
</evidence>
<sequence length="128" mass="14319">MEKRPSVGPLALPYPLRTGALGAPRPPARLPARDAFRVSARRDAAECWERRQRVRGVNEGYARLRDHLPRELAGRRLSKVETLRAAIGYIRRLQELLERHARRPDCGSDGESKASSAPSPCSEPEDRG</sequence>
<feature type="domain" description="BHLH" evidence="3">
    <location>
        <begin position="41"/>
        <end position="93"/>
    </location>
</feature>
<dbReference type="SUPFAM" id="SSF47459">
    <property type="entry name" value="HLH, helix-loop-helix DNA-binding domain"/>
    <property type="match status" value="1"/>
</dbReference>